<comment type="caution">
    <text evidence="2">The sequence shown here is derived from an EMBL/GenBank/DDBJ whole genome shotgun (WGS) entry which is preliminary data.</text>
</comment>
<dbReference type="Proteomes" id="UP001138686">
    <property type="component" value="Unassembled WGS sequence"/>
</dbReference>
<proteinExistence type="predicted"/>
<organism evidence="2 3">
    <name type="scientific">Halomarinibacterium sedimenti</name>
    <dbReference type="NCBI Taxonomy" id="2857106"/>
    <lineage>
        <taxon>Bacteria</taxon>
        <taxon>Pseudomonadati</taxon>
        <taxon>Bacteroidota</taxon>
        <taxon>Flavobacteriia</taxon>
        <taxon>Flavobacteriales</taxon>
        <taxon>Flavobacteriaceae</taxon>
        <taxon>Halomarinibacterium</taxon>
    </lineage>
</organism>
<evidence type="ECO:0000256" key="1">
    <source>
        <dbReference type="SAM" id="SignalP"/>
    </source>
</evidence>
<accession>A0A9X1JXW6</accession>
<evidence type="ECO:0000313" key="2">
    <source>
        <dbReference type="EMBL" id="MBW2938553.1"/>
    </source>
</evidence>
<name>A0A9X1JXW6_9FLAO</name>
<sequence>MRKLLVVFTISLLAGSAFSQEKVQDEFVKEGKVIKATLYHENGMVAQTGFYTLDNKLEGEWISYDAVGNKTAVAHYKKGNKVGTWYFYQGNEIKEVNYSNSKVAKVTSFKITDAVVISN</sequence>
<dbReference type="EMBL" id="JAHWDP010000004">
    <property type="protein sequence ID" value="MBW2938553.1"/>
    <property type="molecule type" value="Genomic_DNA"/>
</dbReference>
<feature type="signal peptide" evidence="1">
    <location>
        <begin position="1"/>
        <end position="19"/>
    </location>
</feature>
<gene>
    <name evidence="2" type="ORF">KXJ69_10570</name>
</gene>
<feature type="chain" id="PRO_5040902513" evidence="1">
    <location>
        <begin position="20"/>
        <end position="119"/>
    </location>
</feature>
<evidence type="ECO:0000313" key="3">
    <source>
        <dbReference type="Proteomes" id="UP001138686"/>
    </source>
</evidence>
<keyword evidence="3" id="KW-1185">Reference proteome</keyword>
<dbReference type="RefSeq" id="WP_219053082.1">
    <property type="nucleotide sequence ID" value="NZ_JAHWDP010000004.1"/>
</dbReference>
<keyword evidence="1" id="KW-0732">Signal</keyword>
<protein>
    <submittedName>
        <fullName evidence="2">Nicotinic acid mononucleotide adenyltransferase</fullName>
    </submittedName>
</protein>
<dbReference type="AlphaFoldDB" id="A0A9X1JXW6"/>
<reference evidence="2" key="1">
    <citation type="submission" date="2021-07" db="EMBL/GenBank/DDBJ databases">
        <title>Aureisphaera sp. CAU 1614 isolated from sea sediment.</title>
        <authorList>
            <person name="Kim W."/>
        </authorList>
    </citation>
    <scope>NUCLEOTIDE SEQUENCE</scope>
    <source>
        <strain evidence="2">CAU 1614</strain>
    </source>
</reference>